<protein>
    <recommendedName>
        <fullName evidence="2">Myb-like DNA-binding domain-containing protein</fullName>
    </recommendedName>
</protein>
<name>W9Y3J1_9EURO</name>
<feature type="compositionally biased region" description="Low complexity" evidence="1">
    <location>
        <begin position="120"/>
        <end position="129"/>
    </location>
</feature>
<feature type="compositionally biased region" description="Basic and acidic residues" evidence="1">
    <location>
        <begin position="200"/>
        <end position="212"/>
    </location>
</feature>
<dbReference type="OrthoDB" id="4151130at2759"/>
<dbReference type="InterPro" id="IPR054505">
    <property type="entry name" value="Myb_DNA-bind_8"/>
</dbReference>
<gene>
    <name evidence="3" type="ORF">A1O1_07438</name>
</gene>
<dbReference type="RefSeq" id="XP_007726497.1">
    <property type="nucleotide sequence ID" value="XM_007728307.1"/>
</dbReference>
<dbReference type="HOGENOM" id="CLU_090371_0_0_1"/>
<dbReference type="GeneID" id="19162296"/>
<dbReference type="AlphaFoldDB" id="W9Y3J1"/>
<keyword evidence="4" id="KW-1185">Reference proteome</keyword>
<evidence type="ECO:0000256" key="1">
    <source>
        <dbReference type="SAM" id="MobiDB-lite"/>
    </source>
</evidence>
<feature type="compositionally biased region" description="Acidic residues" evidence="1">
    <location>
        <begin position="95"/>
        <end position="106"/>
    </location>
</feature>
<comment type="caution">
    <text evidence="3">The sequence shown here is derived from an EMBL/GenBank/DDBJ whole genome shotgun (WGS) entry which is preliminary data.</text>
</comment>
<reference evidence="3 4" key="1">
    <citation type="submission" date="2013-03" db="EMBL/GenBank/DDBJ databases">
        <title>The Genome Sequence of Capronia coronata CBS 617.96.</title>
        <authorList>
            <consortium name="The Broad Institute Genomics Platform"/>
            <person name="Cuomo C."/>
            <person name="de Hoog S."/>
            <person name="Gorbushina A."/>
            <person name="Walker B."/>
            <person name="Young S.K."/>
            <person name="Zeng Q."/>
            <person name="Gargeya S."/>
            <person name="Fitzgerald M."/>
            <person name="Haas B."/>
            <person name="Abouelleil A."/>
            <person name="Allen A.W."/>
            <person name="Alvarado L."/>
            <person name="Arachchi H.M."/>
            <person name="Berlin A.M."/>
            <person name="Chapman S.B."/>
            <person name="Gainer-Dewar J."/>
            <person name="Goldberg J."/>
            <person name="Griggs A."/>
            <person name="Gujja S."/>
            <person name="Hansen M."/>
            <person name="Howarth C."/>
            <person name="Imamovic A."/>
            <person name="Ireland A."/>
            <person name="Larimer J."/>
            <person name="McCowan C."/>
            <person name="Murphy C."/>
            <person name="Pearson M."/>
            <person name="Poon T.W."/>
            <person name="Priest M."/>
            <person name="Roberts A."/>
            <person name="Saif S."/>
            <person name="Shea T."/>
            <person name="Sisk P."/>
            <person name="Sykes S."/>
            <person name="Wortman J."/>
            <person name="Nusbaum C."/>
            <person name="Birren B."/>
        </authorList>
    </citation>
    <scope>NUCLEOTIDE SEQUENCE [LARGE SCALE GENOMIC DNA]</scope>
    <source>
        <strain evidence="3 4">CBS 617.96</strain>
    </source>
</reference>
<organism evidence="3 4">
    <name type="scientific">Capronia coronata CBS 617.96</name>
    <dbReference type="NCBI Taxonomy" id="1182541"/>
    <lineage>
        <taxon>Eukaryota</taxon>
        <taxon>Fungi</taxon>
        <taxon>Dikarya</taxon>
        <taxon>Ascomycota</taxon>
        <taxon>Pezizomycotina</taxon>
        <taxon>Eurotiomycetes</taxon>
        <taxon>Chaetothyriomycetidae</taxon>
        <taxon>Chaetothyriales</taxon>
        <taxon>Herpotrichiellaceae</taxon>
        <taxon>Capronia</taxon>
    </lineage>
</organism>
<feature type="region of interest" description="Disordered" evidence="1">
    <location>
        <begin position="65"/>
        <end position="212"/>
    </location>
</feature>
<feature type="compositionally biased region" description="Basic and acidic residues" evidence="1">
    <location>
        <begin position="168"/>
        <end position="186"/>
    </location>
</feature>
<evidence type="ECO:0000313" key="3">
    <source>
        <dbReference type="EMBL" id="EXJ83811.1"/>
    </source>
</evidence>
<dbReference type="Proteomes" id="UP000019484">
    <property type="component" value="Unassembled WGS sequence"/>
</dbReference>
<accession>W9Y3J1</accession>
<evidence type="ECO:0000259" key="2">
    <source>
        <dbReference type="Pfam" id="PF22980"/>
    </source>
</evidence>
<proteinExistence type="predicted"/>
<dbReference type="STRING" id="1182541.W9Y3J1"/>
<feature type="compositionally biased region" description="Acidic residues" evidence="1">
    <location>
        <begin position="130"/>
        <end position="139"/>
    </location>
</feature>
<dbReference type="EMBL" id="AMWN01000006">
    <property type="protein sequence ID" value="EXJ83811.1"/>
    <property type="molecule type" value="Genomic_DNA"/>
</dbReference>
<dbReference type="eggNOG" id="ENOG502T3RS">
    <property type="taxonomic scope" value="Eukaryota"/>
</dbReference>
<feature type="compositionally biased region" description="Low complexity" evidence="1">
    <location>
        <begin position="68"/>
        <end position="83"/>
    </location>
</feature>
<feature type="domain" description="Myb-like DNA-binding" evidence="2">
    <location>
        <begin position="14"/>
        <end position="59"/>
    </location>
</feature>
<sequence>MPPKADGGKAVVSNDTFLVACIKHGKDKLSVNFDTLAKDLNMSAGGAANKFRSIMKQFENEGAAWANKDPAAATPPRTKAPAGTKRKAPLKKEASEDDDSEEEAPEEPPKKKARGKGAKAKSVAVVEASDAPEGDDVDDAMEKKPKGRGGKAKATTAGGPKRGGKKTAPKDIKEESAEEPIIKEEEAGNVADDESDDDKDAVKTESSEDKDA</sequence>
<dbReference type="Pfam" id="PF22980">
    <property type="entry name" value="Myb_DNA-bind_8"/>
    <property type="match status" value="1"/>
</dbReference>
<evidence type="ECO:0000313" key="4">
    <source>
        <dbReference type="Proteomes" id="UP000019484"/>
    </source>
</evidence>